<dbReference type="Proteomes" id="UP000314982">
    <property type="component" value="Unassembled WGS sequence"/>
</dbReference>
<comment type="cofactor">
    <cofactor evidence="1">
        <name>Cu(2+)</name>
        <dbReference type="ChEBI" id="CHEBI:29036"/>
    </cofactor>
</comment>
<dbReference type="Ensembl" id="ENSHHUT00000040756.1">
    <property type="protein sequence ID" value="ENSHHUP00000039218.1"/>
    <property type="gene ID" value="ENSHHUG00000024395.1"/>
</dbReference>
<name>A0A4W5MN40_9TELE</name>
<dbReference type="InterPro" id="IPR000945">
    <property type="entry name" value="DBH-like"/>
</dbReference>
<sequence length="116" mass="13095">MYLACSPERKDAWSDSQGRVSLDSQQDCQLMAANQTPEVILPAVPFSTYDPQDYIIEEGTVHLIYGVLDRPFRLLQQLKLSTPFPSLPQDIQTLEVRNTDVNIPTQETTHLSSSFP</sequence>
<evidence type="ECO:0000313" key="4">
    <source>
        <dbReference type="Ensembl" id="ENSHHUP00000039218.1"/>
    </source>
</evidence>
<dbReference type="GO" id="GO:0030658">
    <property type="term" value="C:transport vesicle membrane"/>
    <property type="evidence" value="ECO:0007669"/>
    <property type="project" value="UniProtKB-SubCell"/>
</dbReference>
<dbReference type="GO" id="GO:0005507">
    <property type="term" value="F:copper ion binding"/>
    <property type="evidence" value="ECO:0007669"/>
    <property type="project" value="TreeGrafter"/>
</dbReference>
<dbReference type="PANTHER" id="PTHR10157">
    <property type="entry name" value="DOPAMINE BETA HYDROXYLASE RELATED"/>
    <property type="match status" value="1"/>
</dbReference>
<reference evidence="4" key="3">
    <citation type="submission" date="2025-09" db="UniProtKB">
        <authorList>
            <consortium name="Ensembl"/>
        </authorList>
    </citation>
    <scope>IDENTIFICATION</scope>
</reference>
<dbReference type="GO" id="GO:0042420">
    <property type="term" value="P:dopamine catabolic process"/>
    <property type="evidence" value="ECO:0007669"/>
    <property type="project" value="TreeGrafter"/>
</dbReference>
<organism evidence="4 5">
    <name type="scientific">Hucho hucho</name>
    <name type="common">huchen</name>
    <dbReference type="NCBI Taxonomy" id="62062"/>
    <lineage>
        <taxon>Eukaryota</taxon>
        <taxon>Metazoa</taxon>
        <taxon>Chordata</taxon>
        <taxon>Craniata</taxon>
        <taxon>Vertebrata</taxon>
        <taxon>Euteleostomi</taxon>
        <taxon>Actinopterygii</taxon>
        <taxon>Neopterygii</taxon>
        <taxon>Teleostei</taxon>
        <taxon>Protacanthopterygii</taxon>
        <taxon>Salmoniformes</taxon>
        <taxon>Salmonidae</taxon>
        <taxon>Salmoninae</taxon>
        <taxon>Hucho</taxon>
    </lineage>
</organism>
<evidence type="ECO:0000256" key="2">
    <source>
        <dbReference type="ARBA" id="ARBA00004160"/>
    </source>
</evidence>
<dbReference type="PANTHER" id="PTHR10157:SF29">
    <property type="entry name" value="DOPAMINE BETA-HYDROXYLASE"/>
    <property type="match status" value="1"/>
</dbReference>
<accession>A0A4W5MN40</accession>
<keyword evidence="5" id="KW-1185">Reference proteome</keyword>
<dbReference type="STRING" id="62062.ENSHHUP00000039218"/>
<evidence type="ECO:0000313" key="5">
    <source>
        <dbReference type="Proteomes" id="UP000314982"/>
    </source>
</evidence>
<keyword evidence="3" id="KW-0847">Vitamin C</keyword>
<dbReference type="GO" id="GO:0042421">
    <property type="term" value="P:norepinephrine biosynthetic process"/>
    <property type="evidence" value="ECO:0007669"/>
    <property type="project" value="TreeGrafter"/>
</dbReference>
<dbReference type="GO" id="GO:0006589">
    <property type="term" value="P:octopamine biosynthetic process"/>
    <property type="evidence" value="ECO:0007669"/>
    <property type="project" value="TreeGrafter"/>
</dbReference>
<reference evidence="5" key="1">
    <citation type="submission" date="2018-06" db="EMBL/GenBank/DDBJ databases">
        <title>Genome assembly of Danube salmon.</title>
        <authorList>
            <person name="Macqueen D.J."/>
            <person name="Gundappa M.K."/>
        </authorList>
    </citation>
    <scope>NUCLEOTIDE SEQUENCE [LARGE SCALE GENOMIC DNA]</scope>
</reference>
<dbReference type="GO" id="GO:0005615">
    <property type="term" value="C:extracellular space"/>
    <property type="evidence" value="ECO:0007669"/>
    <property type="project" value="TreeGrafter"/>
</dbReference>
<dbReference type="GO" id="GO:0030667">
    <property type="term" value="C:secretory granule membrane"/>
    <property type="evidence" value="ECO:0007669"/>
    <property type="project" value="TreeGrafter"/>
</dbReference>
<dbReference type="AlphaFoldDB" id="A0A4W5MN40"/>
<comment type="subcellular location">
    <subcellularLocation>
        <location evidence="2">Cytoplasmic vesicle</location>
        <location evidence="2">Secretory vesicle membrane</location>
        <topology evidence="2">Single-pass membrane protein</topology>
    </subcellularLocation>
</comment>
<dbReference type="GO" id="GO:0031418">
    <property type="term" value="F:L-ascorbic acid binding"/>
    <property type="evidence" value="ECO:0007669"/>
    <property type="project" value="UniProtKB-KW"/>
</dbReference>
<proteinExistence type="predicted"/>
<evidence type="ECO:0000256" key="3">
    <source>
        <dbReference type="ARBA" id="ARBA00022896"/>
    </source>
</evidence>
<reference evidence="4" key="2">
    <citation type="submission" date="2025-08" db="UniProtKB">
        <authorList>
            <consortium name="Ensembl"/>
        </authorList>
    </citation>
    <scope>IDENTIFICATION</scope>
</reference>
<dbReference type="GO" id="GO:0004500">
    <property type="term" value="F:dopamine beta-monooxygenase activity"/>
    <property type="evidence" value="ECO:0007669"/>
    <property type="project" value="InterPro"/>
</dbReference>
<evidence type="ECO:0000256" key="1">
    <source>
        <dbReference type="ARBA" id="ARBA00001973"/>
    </source>
</evidence>
<protein>
    <submittedName>
        <fullName evidence="4">Uncharacterized protein</fullName>
    </submittedName>
</protein>